<proteinExistence type="predicted"/>
<protein>
    <submittedName>
        <fullName evidence="3">Uncharacterized protein</fullName>
    </submittedName>
</protein>
<dbReference type="Proteomes" id="UP000253891">
    <property type="component" value="Unassembled WGS sequence"/>
</dbReference>
<feature type="region of interest" description="Disordered" evidence="1">
    <location>
        <begin position="1"/>
        <end position="20"/>
    </location>
</feature>
<gene>
    <name evidence="3" type="ORF">FFIC_281280</name>
</gene>
<reference evidence="3 4" key="1">
    <citation type="journal article" date="2015" name="BMC Genomics">
        <title>Comparative genomics of Fructobacillus spp. and Leuconostoc spp. reveals niche-specific evolution of Fructobacillus spp.</title>
        <authorList>
            <person name="Endo A."/>
            <person name="Tanizawa Y."/>
            <person name="Tanaka N."/>
            <person name="Maeno S."/>
            <person name="Kumar H."/>
            <person name="Shiwa Y."/>
            <person name="Okada S."/>
            <person name="Yoshikawa H."/>
            <person name="Dicks L."/>
            <person name="Nakagawa J."/>
            <person name="Arita M."/>
        </authorList>
    </citation>
    <scope>NUCLEOTIDE SEQUENCE [LARGE SCALE GENOMIC DNA]</scope>
    <source>
        <strain evidence="3 4">JCM 12225</strain>
    </source>
</reference>
<keyword evidence="2" id="KW-0812">Transmembrane</keyword>
<accession>A0A0K8MHT2</accession>
<dbReference type="EMBL" id="DF968005">
    <property type="protein sequence ID" value="GAP00122.1"/>
    <property type="molecule type" value="Genomic_DNA"/>
</dbReference>
<name>A0A0K8MHT2_9LACO</name>
<keyword evidence="2" id="KW-1133">Transmembrane helix</keyword>
<evidence type="ECO:0000313" key="4">
    <source>
        <dbReference type="Proteomes" id="UP000253891"/>
    </source>
</evidence>
<evidence type="ECO:0000256" key="2">
    <source>
        <dbReference type="SAM" id="Phobius"/>
    </source>
</evidence>
<evidence type="ECO:0000256" key="1">
    <source>
        <dbReference type="SAM" id="MobiDB-lite"/>
    </source>
</evidence>
<dbReference type="AlphaFoldDB" id="A0A0K8MHT2"/>
<feature type="transmembrane region" description="Helical" evidence="2">
    <location>
        <begin position="61"/>
        <end position="79"/>
    </location>
</feature>
<organism evidence="3 4">
    <name type="scientific">Fructobacillus ficulneus</name>
    <dbReference type="NCBI Taxonomy" id="157463"/>
    <lineage>
        <taxon>Bacteria</taxon>
        <taxon>Bacillati</taxon>
        <taxon>Bacillota</taxon>
        <taxon>Bacilli</taxon>
        <taxon>Lactobacillales</taxon>
        <taxon>Lactobacillaceae</taxon>
        <taxon>Fructobacillus</taxon>
    </lineage>
</organism>
<sequence>MKSTSKFLSSRLRLSGKNTTGRKPLRVHLYYHTMKKEYISKKGKKVTIEVTKGSKREIRKFFTFVGIVLVIIIVWKVIFK</sequence>
<evidence type="ECO:0000313" key="3">
    <source>
        <dbReference type="EMBL" id="GAP00122.1"/>
    </source>
</evidence>
<keyword evidence="4" id="KW-1185">Reference proteome</keyword>
<keyword evidence="2" id="KW-0472">Membrane</keyword>